<gene>
    <name evidence="4" type="ORF">BZG36_05755</name>
</gene>
<evidence type="ECO:0000313" key="5">
    <source>
        <dbReference type="Proteomes" id="UP000242875"/>
    </source>
</evidence>
<dbReference type="PANTHER" id="PTHR43194:SF2">
    <property type="entry name" value="PEROXISOMAL MEMBRANE PROTEIN LPX1"/>
    <property type="match status" value="1"/>
</dbReference>
<dbReference type="InterPro" id="IPR050228">
    <property type="entry name" value="Carboxylesterase_BioH"/>
</dbReference>
<dbReference type="OrthoDB" id="190201at2759"/>
<reference evidence="4 5" key="1">
    <citation type="journal article" date="2017" name="Mycologia">
        <title>Bifiguratus adelaidae, gen. et sp. nov., a new member of Mucoromycotina in endophytic and soil-dwelling habitats.</title>
        <authorList>
            <person name="Torres-Cruz T.J."/>
            <person name="Billingsley Tobias T.L."/>
            <person name="Almatruk M."/>
            <person name="Hesse C."/>
            <person name="Kuske C.R."/>
            <person name="Desiro A."/>
            <person name="Benucci G.M."/>
            <person name="Bonito G."/>
            <person name="Stajich J.E."/>
            <person name="Dunlap C."/>
            <person name="Arnold A.E."/>
            <person name="Porras-Alfaro A."/>
        </authorList>
    </citation>
    <scope>NUCLEOTIDE SEQUENCE [LARGE SCALE GENOMIC DNA]</scope>
    <source>
        <strain evidence="4 5">AZ0501</strain>
    </source>
</reference>
<dbReference type="GO" id="GO:0006508">
    <property type="term" value="P:proteolysis"/>
    <property type="evidence" value="ECO:0007669"/>
    <property type="project" value="InterPro"/>
</dbReference>
<dbReference type="PIRSF" id="PIRSF005539">
    <property type="entry name" value="Pept_S33_TRI_F1"/>
    <property type="match status" value="1"/>
</dbReference>
<dbReference type="PRINTS" id="PR00793">
    <property type="entry name" value="PROAMNOPTASE"/>
</dbReference>
<evidence type="ECO:0000256" key="1">
    <source>
        <dbReference type="ARBA" id="ARBA00010088"/>
    </source>
</evidence>
<dbReference type="InterPro" id="IPR005945">
    <property type="entry name" value="Pro_imino_pep"/>
</dbReference>
<proteinExistence type="inferred from homology"/>
<comment type="caution">
    <text evidence="4">The sequence shown here is derived from an EMBL/GenBank/DDBJ whole genome shotgun (WGS) entry which is preliminary data.</text>
</comment>
<accession>A0A261XSZ8</accession>
<dbReference type="AlphaFoldDB" id="A0A261XSZ8"/>
<dbReference type="PANTHER" id="PTHR43194">
    <property type="entry name" value="HYDROLASE ALPHA/BETA FOLD FAMILY"/>
    <property type="match status" value="1"/>
</dbReference>
<dbReference type="GO" id="GO:0008233">
    <property type="term" value="F:peptidase activity"/>
    <property type="evidence" value="ECO:0007669"/>
    <property type="project" value="InterPro"/>
</dbReference>
<dbReference type="InterPro" id="IPR000073">
    <property type="entry name" value="AB_hydrolase_1"/>
</dbReference>
<organism evidence="4 5">
    <name type="scientific">Bifiguratus adelaidae</name>
    <dbReference type="NCBI Taxonomy" id="1938954"/>
    <lineage>
        <taxon>Eukaryota</taxon>
        <taxon>Fungi</taxon>
        <taxon>Fungi incertae sedis</taxon>
        <taxon>Mucoromycota</taxon>
        <taxon>Mucoromycotina</taxon>
        <taxon>Endogonomycetes</taxon>
        <taxon>Endogonales</taxon>
        <taxon>Endogonales incertae sedis</taxon>
        <taxon>Bifiguratus</taxon>
    </lineage>
</organism>
<keyword evidence="5" id="KW-1185">Reference proteome</keyword>
<dbReference type="Proteomes" id="UP000242875">
    <property type="component" value="Unassembled WGS sequence"/>
</dbReference>
<dbReference type="EMBL" id="MVBO01000333">
    <property type="protein sequence ID" value="OZJ01492.1"/>
    <property type="molecule type" value="Genomic_DNA"/>
</dbReference>
<dbReference type="NCBIfam" id="TIGR01250">
    <property type="entry name" value="pro_imino_pep_2"/>
    <property type="match status" value="1"/>
</dbReference>
<dbReference type="SUPFAM" id="SSF53474">
    <property type="entry name" value="alpha/beta-Hydrolases"/>
    <property type="match status" value="1"/>
</dbReference>
<dbReference type="InterPro" id="IPR029058">
    <property type="entry name" value="AB_hydrolase_fold"/>
</dbReference>
<dbReference type="Gene3D" id="3.40.50.1820">
    <property type="entry name" value="alpha/beta hydrolase"/>
    <property type="match status" value="1"/>
</dbReference>
<dbReference type="InterPro" id="IPR002410">
    <property type="entry name" value="Peptidase_S33"/>
</dbReference>
<keyword evidence="2" id="KW-0378">Hydrolase</keyword>
<protein>
    <recommendedName>
        <fullName evidence="3">AB hydrolase-1 domain-containing protein</fullName>
    </recommendedName>
</protein>
<sequence length="306" mass="34371">MSEIKVIEGEVSIDIPAAGKPCKTWYKIFGDLKSGVRPLVAVHGGPGCPHYYLLSLTDLAASHDIPLVLYDQVGTGQSTHLPEKMGDITFWTEELFLDELDNLLQHLGIQEDYALLGHSWGGMLIARHAASQPKGLKQLVLHSAPADMGSWIEAQNMFRLTLPQDVRDILKKHKDAGTMESKEYQAAVQVFYQHYNCRLNPWPEDLVAAFAGLEEDPTVYFTVNGPSEFYITGPLKDWTIVKDAHKIHVPTLLLNGRYDEAQDSVVAPFFREIPKIKWVTFAESAHVAHLEERERYMQVVGSFLTS</sequence>
<comment type="similarity">
    <text evidence="1">Belongs to the peptidase S33 family.</text>
</comment>
<name>A0A261XSZ8_9FUNG</name>
<feature type="domain" description="AB hydrolase-1" evidence="3">
    <location>
        <begin position="38"/>
        <end position="292"/>
    </location>
</feature>
<evidence type="ECO:0000313" key="4">
    <source>
        <dbReference type="EMBL" id="OZJ01492.1"/>
    </source>
</evidence>
<evidence type="ECO:0000256" key="2">
    <source>
        <dbReference type="ARBA" id="ARBA00022801"/>
    </source>
</evidence>
<evidence type="ECO:0000259" key="3">
    <source>
        <dbReference type="Pfam" id="PF00561"/>
    </source>
</evidence>
<dbReference type="Pfam" id="PF00561">
    <property type="entry name" value="Abhydrolase_1"/>
    <property type="match status" value="1"/>
</dbReference>